<sequence>MKKKSTWIRLFEPKRIGQAVWADISHELAVAVTATTTGQVASDTVRRWADKCATPTQAVLESWIPAQAGADLWKWKCKLRVGFGVTDIHYPQPPVGKTVGGGVDPSKIPLPKTPSKDRTSCRTLMQPTSKTHT</sequence>
<dbReference type="AlphaFoldDB" id="A0A225VR56"/>
<feature type="region of interest" description="Disordered" evidence="1">
    <location>
        <begin position="93"/>
        <end position="133"/>
    </location>
</feature>
<protein>
    <submittedName>
        <fullName evidence="2">Eukaryotic/viral aspartic protease</fullName>
    </submittedName>
</protein>
<name>A0A225VR56_9STRA</name>
<dbReference type="EMBL" id="NBNE01003394">
    <property type="protein sequence ID" value="OWZ07812.1"/>
    <property type="molecule type" value="Genomic_DNA"/>
</dbReference>
<evidence type="ECO:0000256" key="1">
    <source>
        <dbReference type="SAM" id="MobiDB-lite"/>
    </source>
</evidence>
<feature type="compositionally biased region" description="Polar residues" evidence="1">
    <location>
        <begin position="121"/>
        <end position="133"/>
    </location>
</feature>
<keyword evidence="3" id="KW-1185">Reference proteome</keyword>
<evidence type="ECO:0000313" key="3">
    <source>
        <dbReference type="Proteomes" id="UP000198211"/>
    </source>
</evidence>
<accession>A0A225VR56</accession>
<organism evidence="2 3">
    <name type="scientific">Phytophthora megakarya</name>
    <dbReference type="NCBI Taxonomy" id="4795"/>
    <lineage>
        <taxon>Eukaryota</taxon>
        <taxon>Sar</taxon>
        <taxon>Stramenopiles</taxon>
        <taxon>Oomycota</taxon>
        <taxon>Peronosporomycetes</taxon>
        <taxon>Peronosporales</taxon>
        <taxon>Peronosporaceae</taxon>
        <taxon>Phytophthora</taxon>
    </lineage>
</organism>
<evidence type="ECO:0000313" key="2">
    <source>
        <dbReference type="EMBL" id="OWZ07812.1"/>
    </source>
</evidence>
<proteinExistence type="predicted"/>
<dbReference type="GO" id="GO:0008233">
    <property type="term" value="F:peptidase activity"/>
    <property type="evidence" value="ECO:0007669"/>
    <property type="project" value="UniProtKB-KW"/>
</dbReference>
<keyword evidence="2" id="KW-0645">Protease</keyword>
<dbReference type="Proteomes" id="UP000198211">
    <property type="component" value="Unassembled WGS sequence"/>
</dbReference>
<gene>
    <name evidence="2" type="ORF">PHMEG_00019756</name>
</gene>
<dbReference type="GO" id="GO:0006508">
    <property type="term" value="P:proteolysis"/>
    <property type="evidence" value="ECO:0007669"/>
    <property type="project" value="UniProtKB-KW"/>
</dbReference>
<reference evidence="3" key="1">
    <citation type="submission" date="2017-03" db="EMBL/GenBank/DDBJ databases">
        <title>Phytopthora megakarya and P. palmivora, two closely related causual agents of cacao black pod achieved similar genome size and gene model numbers by different mechanisms.</title>
        <authorList>
            <person name="Ali S."/>
            <person name="Shao J."/>
            <person name="Larry D.J."/>
            <person name="Kronmiller B."/>
            <person name="Shen D."/>
            <person name="Strem M.D."/>
            <person name="Melnick R.L."/>
            <person name="Guiltinan M.J."/>
            <person name="Tyler B.M."/>
            <person name="Meinhardt L.W."/>
            <person name="Bailey B.A."/>
        </authorList>
    </citation>
    <scope>NUCLEOTIDE SEQUENCE [LARGE SCALE GENOMIC DNA]</scope>
    <source>
        <strain evidence="3">zdho120</strain>
    </source>
</reference>
<keyword evidence="2" id="KW-0378">Hydrolase</keyword>
<comment type="caution">
    <text evidence="2">The sequence shown here is derived from an EMBL/GenBank/DDBJ whole genome shotgun (WGS) entry which is preliminary data.</text>
</comment>